<dbReference type="PANTHER" id="PTHR38567">
    <property type="entry name" value="DUF4291 DOMAIN-CONTAINING PROTEIN"/>
    <property type="match status" value="1"/>
</dbReference>
<dbReference type="AlphaFoldDB" id="A0A9X1MR53"/>
<dbReference type="EMBL" id="JAJKFT010000010">
    <property type="protein sequence ID" value="MCC9631134.1"/>
    <property type="molecule type" value="Genomic_DNA"/>
</dbReference>
<sequence>MSNFREIRADFDRETIVVYQAYNDAIADAALSAGQFVAPFSFQRMTWIKPSYLWLMERSGWGAKPNQTRILAVRILRSGWDAALRQAVLTSYHSGVHRSQDEWRSQFADAIVHVQWDPERSLRGKKLEYRSIQVGVGRHLITEYAEKWTREIVDLTPLTAKLRQFRQAGDYDKAKRLLPRESIYKVEEATAARLGIES</sequence>
<keyword evidence="2" id="KW-1185">Reference proteome</keyword>
<dbReference type="InterPro" id="IPR025633">
    <property type="entry name" value="DUF4291"/>
</dbReference>
<proteinExistence type="predicted"/>
<name>A0A9X1MR53_9BACT</name>
<protein>
    <submittedName>
        <fullName evidence="1">DUF4291 domain-containing protein</fullName>
    </submittedName>
</protein>
<dbReference type="RefSeq" id="WP_230222842.1">
    <property type="nucleotide sequence ID" value="NZ_JAJKFT010000010.1"/>
</dbReference>
<accession>A0A9X1MR53</accession>
<evidence type="ECO:0000313" key="1">
    <source>
        <dbReference type="EMBL" id="MCC9631134.1"/>
    </source>
</evidence>
<evidence type="ECO:0000313" key="2">
    <source>
        <dbReference type="Proteomes" id="UP001139103"/>
    </source>
</evidence>
<dbReference type="PANTHER" id="PTHR38567:SF1">
    <property type="entry name" value="DUF4291 DOMAIN-CONTAINING PROTEIN"/>
    <property type="match status" value="1"/>
</dbReference>
<organism evidence="1 2">
    <name type="scientific">Blastopirellula sediminis</name>
    <dbReference type="NCBI Taxonomy" id="2894196"/>
    <lineage>
        <taxon>Bacteria</taxon>
        <taxon>Pseudomonadati</taxon>
        <taxon>Planctomycetota</taxon>
        <taxon>Planctomycetia</taxon>
        <taxon>Pirellulales</taxon>
        <taxon>Pirellulaceae</taxon>
        <taxon>Blastopirellula</taxon>
    </lineage>
</organism>
<comment type="caution">
    <text evidence="1">The sequence shown here is derived from an EMBL/GenBank/DDBJ whole genome shotgun (WGS) entry which is preliminary data.</text>
</comment>
<gene>
    <name evidence="1" type="ORF">LOC68_22305</name>
</gene>
<dbReference type="Pfam" id="PF14124">
    <property type="entry name" value="DUF4291"/>
    <property type="match status" value="1"/>
</dbReference>
<reference evidence="1" key="1">
    <citation type="submission" date="2021-11" db="EMBL/GenBank/DDBJ databases">
        <title>Genome sequence.</title>
        <authorList>
            <person name="Sun Q."/>
        </authorList>
    </citation>
    <scope>NUCLEOTIDE SEQUENCE</scope>
    <source>
        <strain evidence="1">JC732</strain>
    </source>
</reference>
<dbReference type="Proteomes" id="UP001139103">
    <property type="component" value="Unassembled WGS sequence"/>
</dbReference>